<dbReference type="PANTHER" id="PTHR34222">
    <property type="entry name" value="GAG_PRE-INTEGRS DOMAIN-CONTAINING PROTEIN"/>
    <property type="match status" value="1"/>
</dbReference>
<evidence type="ECO:0000313" key="1">
    <source>
        <dbReference type="EMBL" id="KAL0444307.1"/>
    </source>
</evidence>
<gene>
    <name evidence="1" type="ORF">Slati_2153400</name>
</gene>
<organism evidence="1">
    <name type="scientific">Sesamum latifolium</name>
    <dbReference type="NCBI Taxonomy" id="2727402"/>
    <lineage>
        <taxon>Eukaryota</taxon>
        <taxon>Viridiplantae</taxon>
        <taxon>Streptophyta</taxon>
        <taxon>Embryophyta</taxon>
        <taxon>Tracheophyta</taxon>
        <taxon>Spermatophyta</taxon>
        <taxon>Magnoliopsida</taxon>
        <taxon>eudicotyledons</taxon>
        <taxon>Gunneridae</taxon>
        <taxon>Pentapetalae</taxon>
        <taxon>asterids</taxon>
        <taxon>lamiids</taxon>
        <taxon>Lamiales</taxon>
        <taxon>Pedaliaceae</taxon>
        <taxon>Sesamum</taxon>
    </lineage>
</organism>
<dbReference type="PANTHER" id="PTHR34222:SF99">
    <property type="entry name" value="PROTEIN, PUTATIVE-RELATED"/>
    <property type="match status" value="1"/>
</dbReference>
<dbReference type="AlphaFoldDB" id="A0AAW2WRF5"/>
<protein>
    <submittedName>
        <fullName evidence="1">Uncharacterized protein</fullName>
    </submittedName>
</protein>
<sequence>MIMQREISAVSQDNLSLTAYLTKVTKLWNELSYLAPTPRCTCGGCTCGVNRAISDLTASTQLMQFFMGLHESYNSECSQILMQDPLPDIEKAFSMVLRCWKAKRGSL</sequence>
<reference evidence="1" key="1">
    <citation type="submission" date="2020-06" db="EMBL/GenBank/DDBJ databases">
        <authorList>
            <person name="Li T."/>
            <person name="Hu X."/>
            <person name="Zhang T."/>
            <person name="Song X."/>
            <person name="Zhang H."/>
            <person name="Dai N."/>
            <person name="Sheng W."/>
            <person name="Hou X."/>
            <person name="Wei L."/>
        </authorList>
    </citation>
    <scope>NUCLEOTIDE SEQUENCE</scope>
    <source>
        <strain evidence="1">KEN1</strain>
        <tissue evidence="1">Leaf</tissue>
    </source>
</reference>
<dbReference type="EMBL" id="JACGWN010000007">
    <property type="protein sequence ID" value="KAL0444307.1"/>
    <property type="molecule type" value="Genomic_DNA"/>
</dbReference>
<reference evidence="1" key="2">
    <citation type="journal article" date="2024" name="Plant">
        <title>Genomic evolution and insights into agronomic trait innovations of Sesamum species.</title>
        <authorList>
            <person name="Miao H."/>
            <person name="Wang L."/>
            <person name="Qu L."/>
            <person name="Liu H."/>
            <person name="Sun Y."/>
            <person name="Le M."/>
            <person name="Wang Q."/>
            <person name="Wei S."/>
            <person name="Zheng Y."/>
            <person name="Lin W."/>
            <person name="Duan Y."/>
            <person name="Cao H."/>
            <person name="Xiong S."/>
            <person name="Wang X."/>
            <person name="Wei L."/>
            <person name="Li C."/>
            <person name="Ma Q."/>
            <person name="Ju M."/>
            <person name="Zhao R."/>
            <person name="Li G."/>
            <person name="Mu C."/>
            <person name="Tian Q."/>
            <person name="Mei H."/>
            <person name="Zhang T."/>
            <person name="Gao T."/>
            <person name="Zhang H."/>
        </authorList>
    </citation>
    <scope>NUCLEOTIDE SEQUENCE</scope>
    <source>
        <strain evidence="1">KEN1</strain>
    </source>
</reference>
<proteinExistence type="predicted"/>
<name>A0AAW2WRF5_9LAMI</name>
<comment type="caution">
    <text evidence="1">The sequence shown here is derived from an EMBL/GenBank/DDBJ whole genome shotgun (WGS) entry which is preliminary data.</text>
</comment>
<accession>A0AAW2WRF5</accession>